<proteinExistence type="predicted"/>
<dbReference type="InParanoid" id="A0A1B6PEH7"/>
<dbReference type="Proteomes" id="UP000000768">
    <property type="component" value="Chromosome 8"/>
</dbReference>
<evidence type="ECO:0008006" key="4">
    <source>
        <dbReference type="Google" id="ProtNLM"/>
    </source>
</evidence>
<feature type="signal peptide" evidence="1">
    <location>
        <begin position="1"/>
        <end position="30"/>
    </location>
</feature>
<evidence type="ECO:0000313" key="2">
    <source>
        <dbReference type="EMBL" id="KXG24084.1"/>
    </source>
</evidence>
<name>A0A1B6PEH7_SORBI</name>
<evidence type="ECO:0000313" key="3">
    <source>
        <dbReference type="Proteomes" id="UP000000768"/>
    </source>
</evidence>
<keyword evidence="1" id="KW-0732">Signal</keyword>
<dbReference type="AlphaFoldDB" id="A0A1B6PEH7"/>
<reference evidence="3" key="2">
    <citation type="journal article" date="2018" name="Plant J.">
        <title>The Sorghum bicolor reference genome: improved assembly, gene annotations, a transcriptome atlas, and signatures of genome organization.</title>
        <authorList>
            <person name="McCormick R.F."/>
            <person name="Truong S.K."/>
            <person name="Sreedasyam A."/>
            <person name="Jenkins J."/>
            <person name="Shu S."/>
            <person name="Sims D."/>
            <person name="Kennedy M."/>
            <person name="Amirebrahimi M."/>
            <person name="Weers B.D."/>
            <person name="McKinley B."/>
            <person name="Mattison A."/>
            <person name="Morishige D.T."/>
            <person name="Grimwood J."/>
            <person name="Schmutz J."/>
            <person name="Mullet J.E."/>
        </authorList>
    </citation>
    <scope>NUCLEOTIDE SEQUENCE [LARGE SCALE GENOMIC DNA]</scope>
    <source>
        <strain evidence="3">cv. BTx623</strain>
    </source>
</reference>
<dbReference type="EMBL" id="CM000767">
    <property type="protein sequence ID" value="KXG24084.1"/>
    <property type="molecule type" value="Genomic_DNA"/>
</dbReference>
<protein>
    <recommendedName>
        <fullName evidence="4">Embryo surrounding factor 1 brassicaceae domain-containing protein</fullName>
    </recommendedName>
</protein>
<accession>A0A1B6PEH7</accession>
<gene>
    <name evidence="2" type="ORF">SORBI_3008G182100</name>
</gene>
<feature type="chain" id="PRO_5008588915" description="Embryo surrounding factor 1 brassicaceae domain-containing protein" evidence="1">
    <location>
        <begin position="31"/>
        <end position="106"/>
    </location>
</feature>
<organism evidence="2 3">
    <name type="scientific">Sorghum bicolor</name>
    <name type="common">Sorghum</name>
    <name type="synonym">Sorghum vulgare</name>
    <dbReference type="NCBI Taxonomy" id="4558"/>
    <lineage>
        <taxon>Eukaryota</taxon>
        <taxon>Viridiplantae</taxon>
        <taxon>Streptophyta</taxon>
        <taxon>Embryophyta</taxon>
        <taxon>Tracheophyta</taxon>
        <taxon>Spermatophyta</taxon>
        <taxon>Magnoliopsida</taxon>
        <taxon>Liliopsida</taxon>
        <taxon>Poales</taxon>
        <taxon>Poaceae</taxon>
        <taxon>PACMAD clade</taxon>
        <taxon>Panicoideae</taxon>
        <taxon>Andropogonodae</taxon>
        <taxon>Andropogoneae</taxon>
        <taxon>Sorghinae</taxon>
        <taxon>Sorghum</taxon>
    </lineage>
</organism>
<reference evidence="2 3" key="1">
    <citation type="journal article" date="2009" name="Nature">
        <title>The Sorghum bicolor genome and the diversification of grasses.</title>
        <authorList>
            <person name="Paterson A.H."/>
            <person name="Bowers J.E."/>
            <person name="Bruggmann R."/>
            <person name="Dubchak I."/>
            <person name="Grimwood J."/>
            <person name="Gundlach H."/>
            <person name="Haberer G."/>
            <person name="Hellsten U."/>
            <person name="Mitros T."/>
            <person name="Poliakov A."/>
            <person name="Schmutz J."/>
            <person name="Spannagl M."/>
            <person name="Tang H."/>
            <person name="Wang X."/>
            <person name="Wicker T."/>
            <person name="Bharti A.K."/>
            <person name="Chapman J."/>
            <person name="Feltus F.A."/>
            <person name="Gowik U."/>
            <person name="Grigoriev I.V."/>
            <person name="Lyons E."/>
            <person name="Maher C.A."/>
            <person name="Martis M."/>
            <person name="Narechania A."/>
            <person name="Otillar R.P."/>
            <person name="Penning B.W."/>
            <person name="Salamov A.A."/>
            <person name="Wang Y."/>
            <person name="Zhang L."/>
            <person name="Carpita N.C."/>
            <person name="Freeling M."/>
            <person name="Gingle A.R."/>
            <person name="Hash C.T."/>
            <person name="Keller B."/>
            <person name="Klein P."/>
            <person name="Kresovich S."/>
            <person name="McCann M.C."/>
            <person name="Ming R."/>
            <person name="Peterson D.G."/>
            <person name="Mehboob-ur-Rahman"/>
            <person name="Ware D."/>
            <person name="Westhoff P."/>
            <person name="Mayer K.F."/>
            <person name="Messing J."/>
            <person name="Rokhsar D.S."/>
        </authorList>
    </citation>
    <scope>NUCLEOTIDE SEQUENCE [LARGE SCALE GENOMIC DNA]</scope>
    <source>
        <strain evidence="3">cv. BTx623</strain>
    </source>
</reference>
<sequence length="106" mass="11781">MKSCCADLLYVMAILSFVLFVCLPLPSALSKTGDTQTYQNSATNKKLARNTSVPHETKFTVTFCANDTCDGDRDCYCCQHNRNDLCYWTRAECQAECPACAPHCPP</sequence>
<dbReference type="Gramene" id="KXG24084">
    <property type="protein sequence ID" value="KXG24084"/>
    <property type="gene ID" value="SORBI_3008G182100"/>
</dbReference>
<keyword evidence="3" id="KW-1185">Reference proteome</keyword>
<evidence type="ECO:0000256" key="1">
    <source>
        <dbReference type="SAM" id="SignalP"/>
    </source>
</evidence>